<evidence type="ECO:0000256" key="1">
    <source>
        <dbReference type="SAM" id="MobiDB-lite"/>
    </source>
</evidence>
<feature type="non-terminal residue" evidence="3">
    <location>
        <position position="1"/>
    </location>
</feature>
<dbReference type="InterPro" id="IPR011993">
    <property type="entry name" value="PH-like_dom_sf"/>
</dbReference>
<protein>
    <submittedName>
        <fullName evidence="3">Phosphatidylinositol-3-phosphatase myotubularin-1</fullName>
    </submittedName>
</protein>
<evidence type="ECO:0000313" key="4">
    <source>
        <dbReference type="Proteomes" id="UP000257109"/>
    </source>
</evidence>
<organism evidence="3 4">
    <name type="scientific">Mucuna pruriens</name>
    <name type="common">Velvet bean</name>
    <name type="synonym">Dolichos pruriens</name>
    <dbReference type="NCBI Taxonomy" id="157652"/>
    <lineage>
        <taxon>Eukaryota</taxon>
        <taxon>Viridiplantae</taxon>
        <taxon>Streptophyta</taxon>
        <taxon>Embryophyta</taxon>
        <taxon>Tracheophyta</taxon>
        <taxon>Spermatophyta</taxon>
        <taxon>Magnoliopsida</taxon>
        <taxon>eudicotyledons</taxon>
        <taxon>Gunneridae</taxon>
        <taxon>Pentapetalae</taxon>
        <taxon>rosids</taxon>
        <taxon>fabids</taxon>
        <taxon>Fabales</taxon>
        <taxon>Fabaceae</taxon>
        <taxon>Papilionoideae</taxon>
        <taxon>50 kb inversion clade</taxon>
        <taxon>NPAAA clade</taxon>
        <taxon>indigoferoid/millettioid clade</taxon>
        <taxon>Phaseoleae</taxon>
        <taxon>Mucuna</taxon>
    </lineage>
</organism>
<name>A0A371HA81_MUCPR</name>
<dbReference type="SUPFAM" id="SSF50729">
    <property type="entry name" value="PH domain-like"/>
    <property type="match status" value="1"/>
</dbReference>
<evidence type="ECO:0000259" key="2">
    <source>
        <dbReference type="SMART" id="SM00568"/>
    </source>
</evidence>
<accession>A0A371HA81</accession>
<evidence type="ECO:0000313" key="3">
    <source>
        <dbReference type="EMBL" id="RDX99710.1"/>
    </source>
</evidence>
<gene>
    <name evidence="3" type="primary">MTM1</name>
    <name evidence="3" type="ORF">CR513_17209</name>
</gene>
<dbReference type="STRING" id="157652.A0A371HA81"/>
<sequence>MDVPKHRGTRTTSLRDASESSKMEGTGSWDALEWTKIEPISRFVSHGNLDFLLEEEQIVAEGHGVVLVNTDDAGTLMVTNFRLIFLSEGTRKVIALGTIPLATIEKFNKIVSS</sequence>
<dbReference type="Proteomes" id="UP000257109">
    <property type="component" value="Unassembled WGS sequence"/>
</dbReference>
<dbReference type="OrthoDB" id="1712296at2759"/>
<dbReference type="InterPro" id="IPR004182">
    <property type="entry name" value="GRAM"/>
</dbReference>
<dbReference type="Gene3D" id="2.30.29.30">
    <property type="entry name" value="Pleckstrin-homology domain (PH domain)/Phosphotyrosine-binding domain (PTB)"/>
    <property type="match status" value="1"/>
</dbReference>
<dbReference type="SMART" id="SM00568">
    <property type="entry name" value="GRAM"/>
    <property type="match status" value="1"/>
</dbReference>
<keyword evidence="4" id="KW-1185">Reference proteome</keyword>
<reference evidence="3" key="1">
    <citation type="submission" date="2018-05" db="EMBL/GenBank/DDBJ databases">
        <title>Draft genome of Mucuna pruriens seed.</title>
        <authorList>
            <person name="Nnadi N.E."/>
            <person name="Vos R."/>
            <person name="Hasami M.H."/>
            <person name="Devisetty U.K."/>
            <person name="Aguiy J.C."/>
        </authorList>
    </citation>
    <scope>NUCLEOTIDE SEQUENCE [LARGE SCALE GENOMIC DNA]</scope>
    <source>
        <strain evidence="3">JCA_2017</strain>
    </source>
</reference>
<comment type="caution">
    <text evidence="3">The sequence shown here is derived from an EMBL/GenBank/DDBJ whole genome shotgun (WGS) entry which is preliminary data.</text>
</comment>
<dbReference type="AlphaFoldDB" id="A0A371HA81"/>
<feature type="domain" description="GRAM" evidence="2">
    <location>
        <begin position="38"/>
        <end position="111"/>
    </location>
</feature>
<proteinExistence type="predicted"/>
<dbReference type="EMBL" id="QJKJ01003160">
    <property type="protein sequence ID" value="RDX99710.1"/>
    <property type="molecule type" value="Genomic_DNA"/>
</dbReference>
<feature type="region of interest" description="Disordered" evidence="1">
    <location>
        <begin position="1"/>
        <end position="27"/>
    </location>
</feature>